<dbReference type="Gene3D" id="3.60.110.10">
    <property type="entry name" value="Carbon-nitrogen hydrolase"/>
    <property type="match status" value="1"/>
</dbReference>
<dbReference type="GO" id="GO:0005739">
    <property type="term" value="C:mitochondrion"/>
    <property type="evidence" value="ECO:0007669"/>
    <property type="project" value="TreeGrafter"/>
</dbReference>
<dbReference type="GO" id="GO:0006528">
    <property type="term" value="P:asparagine metabolic process"/>
    <property type="evidence" value="ECO:0007669"/>
    <property type="project" value="TreeGrafter"/>
</dbReference>
<comment type="caution">
    <text evidence="2">The sequence shown here is derived from an EMBL/GenBank/DDBJ whole genome shotgun (WGS) entry which is preliminary data.</text>
</comment>
<dbReference type="EC" id="3.5.1.-" evidence="2"/>
<name>A0A645IXR3_9ZZZZ</name>
<sequence>MALKGAEVIIVPGAFNMTTGPAHWETLFKSRALDNQVYTIGVAPARDYESSYHSYGNSIVASPWGNIINKMDDKEGYIIQEIDLDYVKKVRNELPLLKHIRSDVYSLKIISPDHY</sequence>
<dbReference type="InterPro" id="IPR036526">
    <property type="entry name" value="C-N_Hydrolase_sf"/>
</dbReference>
<dbReference type="PROSITE" id="PS50263">
    <property type="entry name" value="CN_HYDROLASE"/>
    <property type="match status" value="1"/>
</dbReference>
<dbReference type="InterPro" id="IPR003010">
    <property type="entry name" value="C-N_Hydrolase"/>
</dbReference>
<reference evidence="2" key="1">
    <citation type="submission" date="2019-08" db="EMBL/GenBank/DDBJ databases">
        <authorList>
            <person name="Kucharzyk K."/>
            <person name="Murdoch R.W."/>
            <person name="Higgins S."/>
            <person name="Loffler F."/>
        </authorList>
    </citation>
    <scope>NUCLEOTIDE SEQUENCE</scope>
</reference>
<feature type="domain" description="CN hydrolase" evidence="1">
    <location>
        <begin position="1"/>
        <end position="84"/>
    </location>
</feature>
<proteinExistence type="predicted"/>
<dbReference type="Pfam" id="PF00795">
    <property type="entry name" value="CN_hydrolase"/>
    <property type="match status" value="1"/>
</dbReference>
<dbReference type="AlphaFoldDB" id="A0A645IXR3"/>
<evidence type="ECO:0000313" key="2">
    <source>
        <dbReference type="EMBL" id="MPN55956.1"/>
    </source>
</evidence>
<accession>A0A645IXR3</accession>
<dbReference type="PANTHER" id="PTHR23088">
    <property type="entry name" value="NITRILASE-RELATED"/>
    <property type="match status" value="1"/>
</dbReference>
<dbReference type="EMBL" id="VSSQ01125764">
    <property type="protein sequence ID" value="MPN55956.1"/>
    <property type="molecule type" value="Genomic_DNA"/>
</dbReference>
<dbReference type="PANTHER" id="PTHR23088:SF30">
    <property type="entry name" value="OMEGA-AMIDASE NIT2"/>
    <property type="match status" value="1"/>
</dbReference>
<dbReference type="GO" id="GO:0006541">
    <property type="term" value="P:glutamine metabolic process"/>
    <property type="evidence" value="ECO:0007669"/>
    <property type="project" value="TreeGrafter"/>
</dbReference>
<dbReference type="SUPFAM" id="SSF56317">
    <property type="entry name" value="Carbon-nitrogen hydrolase"/>
    <property type="match status" value="1"/>
</dbReference>
<evidence type="ECO:0000259" key="1">
    <source>
        <dbReference type="PROSITE" id="PS50263"/>
    </source>
</evidence>
<dbReference type="GO" id="GO:0006107">
    <property type="term" value="P:oxaloacetate metabolic process"/>
    <property type="evidence" value="ECO:0007669"/>
    <property type="project" value="TreeGrafter"/>
</dbReference>
<keyword evidence="2" id="KW-0378">Hydrolase</keyword>
<protein>
    <submittedName>
        <fullName evidence="2">Deaminated glutathione amidase</fullName>
        <ecNumber evidence="2">3.5.1.-</ecNumber>
    </submittedName>
</protein>
<organism evidence="2">
    <name type="scientific">bioreactor metagenome</name>
    <dbReference type="NCBI Taxonomy" id="1076179"/>
    <lineage>
        <taxon>unclassified sequences</taxon>
        <taxon>metagenomes</taxon>
        <taxon>ecological metagenomes</taxon>
    </lineage>
</organism>
<gene>
    <name evidence="2" type="primary">nit1_20</name>
    <name evidence="2" type="ORF">SDC9_203640</name>
</gene>
<dbReference type="GO" id="GO:0050152">
    <property type="term" value="F:omega-amidase activity"/>
    <property type="evidence" value="ECO:0007669"/>
    <property type="project" value="TreeGrafter"/>
</dbReference>